<name>A0A1Q5UAH1_9EURO</name>
<keyword evidence="3" id="KW-1185">Reference proteome</keyword>
<evidence type="ECO:0000313" key="2">
    <source>
        <dbReference type="EMBL" id="OKP09470.1"/>
    </source>
</evidence>
<dbReference type="Proteomes" id="UP000186955">
    <property type="component" value="Unassembled WGS sequence"/>
</dbReference>
<organism evidence="2 3">
    <name type="scientific">Penicillium subrubescens</name>
    <dbReference type="NCBI Taxonomy" id="1316194"/>
    <lineage>
        <taxon>Eukaryota</taxon>
        <taxon>Fungi</taxon>
        <taxon>Dikarya</taxon>
        <taxon>Ascomycota</taxon>
        <taxon>Pezizomycotina</taxon>
        <taxon>Eurotiomycetes</taxon>
        <taxon>Eurotiomycetidae</taxon>
        <taxon>Eurotiales</taxon>
        <taxon>Aspergillaceae</taxon>
        <taxon>Penicillium</taxon>
    </lineage>
</organism>
<feature type="region of interest" description="Disordered" evidence="1">
    <location>
        <begin position="104"/>
        <end position="146"/>
    </location>
</feature>
<sequence length="359" mass="41170">MSIFDTLKRISQPGTIYIHFGKDQIPEEGVLQLQGFLRALRSRSVDLLPLNLKRQRLVQTTLNDDRLLPFPPPYSEKSASEQQELPPYCANSDSEVVEKWRLDSPPSLSENENQDRQVFPASQPLDSGTEVATPTNVSASSIVSPSPSPIRPAVFARATTRSRTHLDRIAGLERQLRGVPDHLIRRLLKGSGHSHLLTDLGDSDSDLSYESEKASFSKVQSNNCDSIRDYVDATVQRSLQSHVNEIADENCTLLYDLIRDFGEEFRSEAEEFYSGLRIETDECLRELEETCQESIDQMEERSQRCLDYIRDEGVTATEENIAKFRLSLRRYRHRRLRATRPGAPKHNRMQRYSRRRRCC</sequence>
<dbReference type="AlphaFoldDB" id="A0A1Q5UAH1"/>
<protein>
    <submittedName>
        <fullName evidence="2">Uncharacterized protein</fullName>
    </submittedName>
</protein>
<feature type="compositionally biased region" description="Polar residues" evidence="1">
    <location>
        <begin position="124"/>
        <end position="136"/>
    </location>
</feature>
<reference evidence="2 3" key="1">
    <citation type="submission" date="2016-10" db="EMBL/GenBank/DDBJ databases">
        <title>Genome sequence of the ascomycete fungus Penicillium subrubescens.</title>
        <authorList>
            <person name="De Vries R.P."/>
            <person name="Peng M."/>
            <person name="Dilokpimol A."/>
            <person name="Hilden K."/>
            <person name="Makela M.R."/>
            <person name="Grigoriev I."/>
            <person name="Riley R."/>
            <person name="Granchi Z."/>
        </authorList>
    </citation>
    <scope>NUCLEOTIDE SEQUENCE [LARGE SCALE GENOMIC DNA]</scope>
    <source>
        <strain evidence="2 3">CBS 132785</strain>
    </source>
</reference>
<evidence type="ECO:0000256" key="1">
    <source>
        <dbReference type="SAM" id="MobiDB-lite"/>
    </source>
</evidence>
<comment type="caution">
    <text evidence="2">The sequence shown here is derived from an EMBL/GenBank/DDBJ whole genome shotgun (WGS) entry which is preliminary data.</text>
</comment>
<accession>A0A1Q5UAH1</accession>
<feature type="region of interest" description="Disordered" evidence="1">
    <location>
        <begin position="68"/>
        <end position="90"/>
    </location>
</feature>
<evidence type="ECO:0000313" key="3">
    <source>
        <dbReference type="Proteomes" id="UP000186955"/>
    </source>
</evidence>
<proteinExistence type="predicted"/>
<dbReference type="EMBL" id="MNBE01000516">
    <property type="protein sequence ID" value="OKP09470.1"/>
    <property type="molecule type" value="Genomic_DNA"/>
</dbReference>
<gene>
    <name evidence="2" type="ORF">PENSUB_5177</name>
</gene>